<reference evidence="2" key="1">
    <citation type="submission" date="2016-06" db="UniProtKB">
        <authorList>
            <consortium name="WormBaseParasite"/>
        </authorList>
    </citation>
    <scope>IDENTIFICATION</scope>
</reference>
<sequence length="108" mass="11583">LDRIVASGGEHINSQGKVKAMAFIDNGLDTPLITKRFDVNYNVTTLPSSLAISTVNGIKAISADQGNVTLVLLDNGERVEVTEASTIADLPVRAVESIKELATRWPHL</sequence>
<name>A0A183A311_9TREM</name>
<protein>
    <submittedName>
        <fullName evidence="2">Homoserine_dh domain-containing protein</fullName>
    </submittedName>
</protein>
<evidence type="ECO:0000259" key="1">
    <source>
        <dbReference type="Pfam" id="PF05585"/>
    </source>
</evidence>
<dbReference type="Pfam" id="PF05585">
    <property type="entry name" value="DUF1758"/>
    <property type="match status" value="1"/>
</dbReference>
<organism evidence="2">
    <name type="scientific">Echinostoma caproni</name>
    <dbReference type="NCBI Taxonomy" id="27848"/>
    <lineage>
        <taxon>Eukaryota</taxon>
        <taxon>Metazoa</taxon>
        <taxon>Spiralia</taxon>
        <taxon>Lophotrochozoa</taxon>
        <taxon>Platyhelminthes</taxon>
        <taxon>Trematoda</taxon>
        <taxon>Digenea</taxon>
        <taxon>Plagiorchiida</taxon>
        <taxon>Echinostomata</taxon>
        <taxon>Echinostomatoidea</taxon>
        <taxon>Echinostomatidae</taxon>
        <taxon>Echinostoma</taxon>
    </lineage>
</organism>
<feature type="domain" description="DUF1758" evidence="1">
    <location>
        <begin position="15"/>
        <end position="88"/>
    </location>
</feature>
<dbReference type="AlphaFoldDB" id="A0A183A311"/>
<dbReference type="InterPro" id="IPR008737">
    <property type="entry name" value="DUF1758"/>
</dbReference>
<proteinExistence type="predicted"/>
<dbReference type="WBParaSite" id="ECPE_0000134601-mRNA-1">
    <property type="protein sequence ID" value="ECPE_0000134601-mRNA-1"/>
    <property type="gene ID" value="ECPE_0000134601"/>
</dbReference>
<accession>A0A183A311</accession>
<evidence type="ECO:0000313" key="2">
    <source>
        <dbReference type="WBParaSite" id="ECPE_0000134601-mRNA-1"/>
    </source>
</evidence>